<dbReference type="InterPro" id="IPR023214">
    <property type="entry name" value="HAD_sf"/>
</dbReference>
<proteinExistence type="inferred from homology"/>
<dbReference type="AlphaFoldDB" id="A0A232FF73"/>
<dbReference type="CDD" id="cd07509">
    <property type="entry name" value="HAD_PPase"/>
    <property type="match status" value="1"/>
</dbReference>
<dbReference type="GO" id="GO:0005737">
    <property type="term" value="C:cytoplasm"/>
    <property type="evidence" value="ECO:0007669"/>
    <property type="project" value="TreeGrafter"/>
</dbReference>
<dbReference type="OrthoDB" id="426235at2759"/>
<reference evidence="7 8" key="1">
    <citation type="journal article" date="2017" name="Curr. Biol.">
        <title>The Evolution of Venom by Co-option of Single-Copy Genes.</title>
        <authorList>
            <person name="Martinson E.O."/>
            <person name="Mrinalini"/>
            <person name="Kelkar Y.D."/>
            <person name="Chang C.H."/>
            <person name="Werren J.H."/>
        </authorList>
    </citation>
    <scope>NUCLEOTIDE SEQUENCE [LARGE SCALE GENOMIC DNA]</scope>
    <source>
        <strain evidence="7 8">Alberta</strain>
        <tissue evidence="7">Whole body</tissue>
    </source>
</reference>
<dbReference type="Pfam" id="PF13344">
    <property type="entry name" value="Hydrolase_6"/>
    <property type="match status" value="1"/>
</dbReference>
<dbReference type="Proteomes" id="UP000215335">
    <property type="component" value="Unassembled WGS sequence"/>
</dbReference>
<dbReference type="InterPro" id="IPR006439">
    <property type="entry name" value="HAD-SF_hydro_IA"/>
</dbReference>
<dbReference type="Gene3D" id="3.40.50.1000">
    <property type="entry name" value="HAD superfamily/HAD-like"/>
    <property type="match status" value="2"/>
</dbReference>
<name>A0A232FF73_9HYME</name>
<comment type="cofactor">
    <cofactor evidence="1">
        <name>Mg(2+)</name>
        <dbReference type="ChEBI" id="CHEBI:18420"/>
    </cofactor>
</comment>
<dbReference type="STRING" id="543379.A0A232FF73"/>
<dbReference type="NCBIfam" id="TIGR01549">
    <property type="entry name" value="HAD-SF-IA-v1"/>
    <property type="match status" value="1"/>
</dbReference>
<dbReference type="Pfam" id="PF13242">
    <property type="entry name" value="Hydrolase_like"/>
    <property type="match status" value="1"/>
</dbReference>
<dbReference type="FunFam" id="3.40.50.1000:FF:000060">
    <property type="entry name" value="Haloacid dehalogenase-like hydrolase domain-containing protein 2"/>
    <property type="match status" value="1"/>
</dbReference>
<dbReference type="NCBIfam" id="TIGR01460">
    <property type="entry name" value="HAD-SF-IIA"/>
    <property type="match status" value="1"/>
</dbReference>
<evidence type="ECO:0000256" key="2">
    <source>
        <dbReference type="ARBA" id="ARBA00007958"/>
    </source>
</evidence>
<feature type="domain" description="STAS" evidence="6">
    <location>
        <begin position="1"/>
        <end position="111"/>
    </location>
</feature>
<dbReference type="PROSITE" id="PS50801">
    <property type="entry name" value="STAS"/>
    <property type="match status" value="1"/>
</dbReference>
<dbReference type="GO" id="GO:0016791">
    <property type="term" value="F:phosphatase activity"/>
    <property type="evidence" value="ECO:0007669"/>
    <property type="project" value="InterPro"/>
</dbReference>
<dbReference type="PANTHER" id="PTHR19288:SF46">
    <property type="entry name" value="HALOACID DEHALOGENASE-LIKE HYDROLASE DOMAIN-CONTAINING PROTEIN 2"/>
    <property type="match status" value="1"/>
</dbReference>
<keyword evidence="3" id="KW-0479">Metal-binding</keyword>
<evidence type="ECO:0000256" key="1">
    <source>
        <dbReference type="ARBA" id="ARBA00001946"/>
    </source>
</evidence>
<comment type="caution">
    <text evidence="7">The sequence shown here is derived from an EMBL/GenBank/DDBJ whole genome shotgun (WGS) entry which is preliminary data.</text>
</comment>
<accession>A0A232FF73</accession>
<gene>
    <name evidence="7" type="ORF">TSAR_000570</name>
</gene>
<keyword evidence="8" id="KW-1185">Reference proteome</keyword>
<evidence type="ECO:0000259" key="6">
    <source>
        <dbReference type="PROSITE" id="PS50801"/>
    </source>
</evidence>
<feature type="non-terminal residue" evidence="7">
    <location>
        <position position="1"/>
    </location>
</feature>
<evidence type="ECO:0000313" key="8">
    <source>
        <dbReference type="Proteomes" id="UP000215335"/>
    </source>
</evidence>
<evidence type="ECO:0000313" key="7">
    <source>
        <dbReference type="EMBL" id="OXU29416.1"/>
    </source>
</evidence>
<dbReference type="NCBIfam" id="TIGR01458">
    <property type="entry name" value="HAD-SF-IIA-hyp3"/>
    <property type="match status" value="1"/>
</dbReference>
<dbReference type="SUPFAM" id="SSF56784">
    <property type="entry name" value="HAD-like"/>
    <property type="match status" value="1"/>
</dbReference>
<protein>
    <recommendedName>
        <fullName evidence="5">Haloacid dehalogenase-like hydrolase domain-containing protein 2</fullName>
    </recommendedName>
</protein>
<evidence type="ECO:0000256" key="5">
    <source>
        <dbReference type="ARBA" id="ARBA00039666"/>
    </source>
</evidence>
<dbReference type="GO" id="GO:0046872">
    <property type="term" value="F:metal ion binding"/>
    <property type="evidence" value="ECO:0007669"/>
    <property type="project" value="UniProtKB-KW"/>
</dbReference>
<sequence>LSGLLKYNLFIKNQLTIHRLFFYNNSIITEMSKKIKSILIDLSGTLHIDDTAIPGAVDALKRLRKSNTIIKFVTNTTKESKNTLHKRLTKLGFDIKKEEIFSSLAAAREVVKTRKLNPLLLIDDAAIEDFEDLVNSETSQNAVLVGLAPEKFNYKYLNDAFRLLLDGAPLIAIHEGRYYKRPDGLALGPGAFVKGLEYSSNVKAEVVGKPTSEFFTAALDSTVPEEAIMIGDDVKDDIAGAQAVGIKGFLVKTGKYREGDEKTINPTPTKVCDSFTQAVDLILKEFV</sequence>
<dbReference type="InterPro" id="IPR002645">
    <property type="entry name" value="STAS_dom"/>
</dbReference>
<organism evidence="7 8">
    <name type="scientific">Trichomalopsis sarcophagae</name>
    <dbReference type="NCBI Taxonomy" id="543379"/>
    <lineage>
        <taxon>Eukaryota</taxon>
        <taxon>Metazoa</taxon>
        <taxon>Ecdysozoa</taxon>
        <taxon>Arthropoda</taxon>
        <taxon>Hexapoda</taxon>
        <taxon>Insecta</taxon>
        <taxon>Pterygota</taxon>
        <taxon>Neoptera</taxon>
        <taxon>Endopterygota</taxon>
        <taxon>Hymenoptera</taxon>
        <taxon>Apocrita</taxon>
        <taxon>Proctotrupomorpha</taxon>
        <taxon>Chalcidoidea</taxon>
        <taxon>Pteromalidae</taxon>
        <taxon>Pteromalinae</taxon>
        <taxon>Trichomalopsis</taxon>
    </lineage>
</organism>
<comment type="similarity">
    <text evidence="2">Belongs to the HAD-like hydrolase superfamily.</text>
</comment>
<dbReference type="PANTHER" id="PTHR19288">
    <property type="entry name" value="4-NITROPHENYLPHOSPHATASE-RELATED"/>
    <property type="match status" value="1"/>
</dbReference>
<evidence type="ECO:0000256" key="3">
    <source>
        <dbReference type="ARBA" id="ARBA00022723"/>
    </source>
</evidence>
<evidence type="ECO:0000256" key="4">
    <source>
        <dbReference type="ARBA" id="ARBA00022842"/>
    </source>
</evidence>
<dbReference type="EMBL" id="NNAY01000293">
    <property type="protein sequence ID" value="OXU29416.1"/>
    <property type="molecule type" value="Genomic_DNA"/>
</dbReference>
<dbReference type="InterPro" id="IPR006355">
    <property type="entry name" value="LHPP/HDHD2"/>
</dbReference>
<keyword evidence="4" id="KW-0460">Magnesium</keyword>
<dbReference type="InterPro" id="IPR036412">
    <property type="entry name" value="HAD-like_sf"/>
</dbReference>
<dbReference type="InterPro" id="IPR006357">
    <property type="entry name" value="HAD-SF_hydro_IIA"/>
</dbReference>